<keyword evidence="7" id="KW-0408">Iron</keyword>
<dbReference type="SUPFAM" id="SSF46785">
    <property type="entry name" value="Winged helix' DNA-binding domain"/>
    <property type="match status" value="1"/>
</dbReference>
<evidence type="ECO:0000256" key="1">
    <source>
        <dbReference type="ARBA" id="ARBA00007957"/>
    </source>
</evidence>
<accession>A0ABY6DFQ7</accession>
<keyword evidence="6 7" id="KW-0804">Transcription</keyword>
<dbReference type="Proteomes" id="UP001064087">
    <property type="component" value="Chromosome"/>
</dbReference>
<organism evidence="8 9">
    <name type="scientific">Roseovarius pelagicus</name>
    <dbReference type="NCBI Taxonomy" id="2980108"/>
    <lineage>
        <taxon>Bacteria</taxon>
        <taxon>Pseudomonadati</taxon>
        <taxon>Pseudomonadota</taxon>
        <taxon>Alphaproteobacteria</taxon>
        <taxon>Rhodobacterales</taxon>
        <taxon>Roseobacteraceae</taxon>
        <taxon>Roseovarius</taxon>
    </lineage>
</organism>
<comment type="subcellular location">
    <subcellularLocation>
        <location evidence="7">Cytoplasm</location>
    </subcellularLocation>
</comment>
<dbReference type="CDD" id="cd07153">
    <property type="entry name" value="Fur_like"/>
    <property type="match status" value="1"/>
</dbReference>
<dbReference type="Pfam" id="PF01475">
    <property type="entry name" value="FUR"/>
    <property type="match status" value="1"/>
</dbReference>
<keyword evidence="4 7" id="KW-0805">Transcription regulation</keyword>
<dbReference type="InterPro" id="IPR043135">
    <property type="entry name" value="Fur_C"/>
</dbReference>
<evidence type="ECO:0000313" key="8">
    <source>
        <dbReference type="EMBL" id="UXX84684.1"/>
    </source>
</evidence>
<keyword evidence="5 7" id="KW-0238">DNA-binding</keyword>
<evidence type="ECO:0000256" key="5">
    <source>
        <dbReference type="ARBA" id="ARBA00023125"/>
    </source>
</evidence>
<evidence type="ECO:0000313" key="9">
    <source>
        <dbReference type="Proteomes" id="UP001064087"/>
    </source>
</evidence>
<gene>
    <name evidence="7" type="primary">fur</name>
    <name evidence="8" type="ORF">N7U68_08635</name>
</gene>
<keyword evidence="7" id="KW-0963">Cytoplasm</keyword>
<dbReference type="Gene3D" id="1.10.10.10">
    <property type="entry name" value="Winged helix-like DNA-binding domain superfamily/Winged helix DNA-binding domain"/>
    <property type="match status" value="1"/>
</dbReference>
<dbReference type="Gene3D" id="3.30.1490.190">
    <property type="match status" value="1"/>
</dbReference>
<sequence>MRKQGKERQRDILKVLRDRGRPMSAYEVLDALKGKETKLAPPTIYRALSALTGTGAAHKLESMNAFVSCQCDHADHTPVLAICDDCGAVEEHADHAVTERLTQITAATGFDARRHVVEVHGLCGACAA</sequence>
<comment type="subunit">
    <text evidence="7">Homodimer.</text>
</comment>
<dbReference type="RefSeq" id="WP_165196384.1">
    <property type="nucleotide sequence ID" value="NZ_CP106738.1"/>
</dbReference>
<dbReference type="PANTHER" id="PTHR33202">
    <property type="entry name" value="ZINC UPTAKE REGULATION PROTEIN"/>
    <property type="match status" value="1"/>
</dbReference>
<dbReference type="InterPro" id="IPR002481">
    <property type="entry name" value="FUR"/>
</dbReference>
<keyword evidence="7" id="KW-0479">Metal-binding</keyword>
<name>A0ABY6DFQ7_9RHOB</name>
<proteinExistence type="inferred from homology"/>
<comment type="similarity">
    <text evidence="1 7">Belongs to the Fur family.</text>
</comment>
<dbReference type="PANTHER" id="PTHR33202:SF6">
    <property type="entry name" value="ZINC UPTAKE REGULATION PROTEIN"/>
    <property type="match status" value="1"/>
</dbReference>
<evidence type="ECO:0000256" key="7">
    <source>
        <dbReference type="RuleBase" id="RU364037"/>
    </source>
</evidence>
<dbReference type="InterPro" id="IPR036388">
    <property type="entry name" value="WH-like_DNA-bd_sf"/>
</dbReference>
<evidence type="ECO:0000256" key="4">
    <source>
        <dbReference type="ARBA" id="ARBA00023015"/>
    </source>
</evidence>
<keyword evidence="3 7" id="KW-0862">Zinc</keyword>
<keyword evidence="2 7" id="KW-0678">Repressor</keyword>
<evidence type="ECO:0000256" key="2">
    <source>
        <dbReference type="ARBA" id="ARBA00022491"/>
    </source>
</evidence>
<evidence type="ECO:0000256" key="3">
    <source>
        <dbReference type="ARBA" id="ARBA00022833"/>
    </source>
</evidence>
<keyword evidence="9" id="KW-1185">Reference proteome</keyword>
<dbReference type="EMBL" id="CP106738">
    <property type="protein sequence ID" value="UXX84684.1"/>
    <property type="molecule type" value="Genomic_DNA"/>
</dbReference>
<evidence type="ECO:0000256" key="6">
    <source>
        <dbReference type="ARBA" id="ARBA00023163"/>
    </source>
</evidence>
<protein>
    <recommendedName>
        <fullName evidence="7">Ferric uptake regulation protein</fullName>
    </recommendedName>
</protein>
<dbReference type="InterPro" id="IPR036390">
    <property type="entry name" value="WH_DNA-bd_sf"/>
</dbReference>
<reference evidence="8" key="1">
    <citation type="submission" date="2022-10" db="EMBL/GenBank/DDBJ databases">
        <title>Roseovarius pelagicus sp. nov., isolated from Arctic seawater.</title>
        <authorList>
            <person name="Hong Y.W."/>
            <person name="Hwang C.Y."/>
        </authorList>
    </citation>
    <scope>NUCLEOTIDE SEQUENCE</scope>
    <source>
        <strain evidence="8">HL-MP18</strain>
    </source>
</reference>